<dbReference type="PANTHER" id="PTHR35342">
    <property type="entry name" value="TRICARBOXYLIC TRANSPORT PROTEIN"/>
    <property type="match status" value="1"/>
</dbReference>
<feature type="transmembrane region" description="Helical" evidence="1">
    <location>
        <begin position="105"/>
        <end position="129"/>
    </location>
</feature>
<dbReference type="InterPro" id="IPR002823">
    <property type="entry name" value="DUF112_TM"/>
</dbReference>
<dbReference type="RefSeq" id="WP_264603237.1">
    <property type="nucleotide sequence ID" value="NZ_JAOQNS010000013.1"/>
</dbReference>
<feature type="transmembrane region" description="Helical" evidence="1">
    <location>
        <begin position="197"/>
        <end position="218"/>
    </location>
</feature>
<sequence>MDALSLGIGHLLTLPVLVSVFAGTVLGVVVGVLPGLGSVVGITMVLPFTFTLGQIPALALMLGIYCGSVYGGSISAIVINTPGTPQAAATALDGYPMARRGEADLAIGWTTAASVIGGLFSVAVLIVAAPQLAAFSLNFTAIEYFALGVFALICIANVSRGAMLKGLLSGVIGLFVATVGVDHVTGDMRFTFDNFEMTAGISLVPAIVGLFALSEVFVRASETHVLKEQSMFRVGFRLPPWSEWKPRLGILFKSCAIGSFVGALPGTGAATAAFISYSEAKRSSPRRDKLGTGEPDGLVAAESANNAVTGSAMVPTLALGIPGDPVTAVMLGTFVVHGLAPGPRLFTEHLDLVYAVFFILIAVNLLMFVVGAVGAQAFTRVLRVPEPILMACVVVISLIGAYGVRGNPIDLIIAFVFGVVGFLFRKNGFPLAPMVIGMVLSEMIENSLRQGLLITRGDFLAFFERPIALALFVLTAAILLWPPIRWALDRRTKADTKKMDWTSE</sequence>
<keyword evidence="1" id="KW-1133">Transmembrane helix</keyword>
<gene>
    <name evidence="3" type="ORF">M2319_004028</name>
</gene>
<keyword evidence="1" id="KW-0812">Transmembrane</keyword>
<keyword evidence="4" id="KW-1185">Reference proteome</keyword>
<evidence type="ECO:0000256" key="1">
    <source>
        <dbReference type="SAM" id="Phobius"/>
    </source>
</evidence>
<comment type="caution">
    <text evidence="3">The sequence shown here is derived from an EMBL/GenBank/DDBJ whole genome shotgun (WGS) entry which is preliminary data.</text>
</comment>
<organism evidence="3 4">
    <name type="scientific">Rhodobium gokarnense</name>
    <dbReference type="NCBI Taxonomy" id="364296"/>
    <lineage>
        <taxon>Bacteria</taxon>
        <taxon>Pseudomonadati</taxon>
        <taxon>Pseudomonadota</taxon>
        <taxon>Alphaproteobacteria</taxon>
        <taxon>Hyphomicrobiales</taxon>
        <taxon>Rhodobiaceae</taxon>
        <taxon>Rhodobium</taxon>
    </lineage>
</organism>
<feature type="transmembrane region" description="Helical" evidence="1">
    <location>
        <begin position="467"/>
        <end position="488"/>
    </location>
</feature>
<accession>A0ABT3HGZ3</accession>
<keyword evidence="1" id="KW-0472">Membrane</keyword>
<feature type="transmembrane region" description="Helical" evidence="1">
    <location>
        <begin position="352"/>
        <end position="375"/>
    </location>
</feature>
<feature type="transmembrane region" description="Helical" evidence="1">
    <location>
        <begin position="387"/>
        <end position="404"/>
    </location>
</feature>
<feature type="transmembrane region" description="Helical" evidence="1">
    <location>
        <begin position="411"/>
        <end position="429"/>
    </location>
</feature>
<feature type="domain" description="DUF112" evidence="2">
    <location>
        <begin position="17"/>
        <end position="436"/>
    </location>
</feature>
<evidence type="ECO:0000313" key="3">
    <source>
        <dbReference type="EMBL" id="MCW2309672.1"/>
    </source>
</evidence>
<dbReference type="EMBL" id="JAOQNS010000013">
    <property type="protein sequence ID" value="MCW2309672.1"/>
    <property type="molecule type" value="Genomic_DNA"/>
</dbReference>
<dbReference type="Proteomes" id="UP001209755">
    <property type="component" value="Unassembled WGS sequence"/>
</dbReference>
<feature type="transmembrane region" description="Helical" evidence="1">
    <location>
        <begin position="12"/>
        <end position="33"/>
    </location>
</feature>
<feature type="transmembrane region" description="Helical" evidence="1">
    <location>
        <begin position="167"/>
        <end position="185"/>
    </location>
</feature>
<name>A0ABT3HGZ3_9HYPH</name>
<evidence type="ECO:0000313" key="4">
    <source>
        <dbReference type="Proteomes" id="UP001209755"/>
    </source>
</evidence>
<protein>
    <submittedName>
        <fullName evidence="3">Tricarboxylic transport membrane protein</fullName>
    </submittedName>
</protein>
<feature type="transmembrane region" description="Helical" evidence="1">
    <location>
        <begin position="135"/>
        <end position="155"/>
    </location>
</feature>
<evidence type="ECO:0000259" key="2">
    <source>
        <dbReference type="Pfam" id="PF01970"/>
    </source>
</evidence>
<proteinExistence type="predicted"/>
<dbReference type="Pfam" id="PF01970">
    <property type="entry name" value="TctA"/>
    <property type="match status" value="1"/>
</dbReference>
<reference evidence="4" key="1">
    <citation type="submission" date="2023-07" db="EMBL/GenBank/DDBJ databases">
        <title>Genome sequencing of Purple Non-Sulfur Bacteria from various extreme environments.</title>
        <authorList>
            <person name="Mayer M."/>
        </authorList>
    </citation>
    <scope>NUCLEOTIDE SEQUENCE [LARGE SCALE GENOMIC DNA]</scope>
    <source>
        <strain evidence="4">DSM 17935</strain>
    </source>
</reference>
<dbReference type="PANTHER" id="PTHR35342:SF5">
    <property type="entry name" value="TRICARBOXYLIC TRANSPORT PROTEIN"/>
    <property type="match status" value="1"/>
</dbReference>